<evidence type="ECO:0000313" key="16">
    <source>
        <dbReference type="Proteomes" id="UP000187417"/>
    </source>
</evidence>
<comment type="similarity">
    <text evidence="1 11">Belongs to the PyrK family.</text>
</comment>
<comment type="cofactor">
    <cofactor evidence="11 12">
        <name>FAD</name>
        <dbReference type="ChEBI" id="CHEBI:57692"/>
    </cofactor>
    <text evidence="11 12">Binds 1 FAD per subunit.</text>
</comment>
<keyword evidence="4 11" id="KW-0001">2Fe-2S</keyword>
<dbReference type="PANTHER" id="PTHR43513:SF3">
    <property type="entry name" value="DIHYDROOROTATE DEHYDROGENASE B (NAD(+)), ELECTRON TRANSFER SUBUNIT-RELATED"/>
    <property type="match status" value="1"/>
</dbReference>
<keyword evidence="8 11" id="KW-0249">Electron transport</keyword>
<evidence type="ECO:0000256" key="11">
    <source>
        <dbReference type="HAMAP-Rule" id="MF_01211"/>
    </source>
</evidence>
<comment type="cofactor">
    <cofactor evidence="13">
        <name>[2Fe-2S] cluster</name>
        <dbReference type="ChEBI" id="CHEBI:190135"/>
    </cofactor>
    <text evidence="13">Binds 1 [2Fe-2S] cluster per subunit.</text>
</comment>
<dbReference type="AlphaFoldDB" id="A0A1Q6FCP4"/>
<dbReference type="Proteomes" id="UP000187417">
    <property type="component" value="Unassembled WGS sequence"/>
</dbReference>
<dbReference type="CDD" id="cd06218">
    <property type="entry name" value="DHOD_e_trans"/>
    <property type="match status" value="1"/>
</dbReference>
<dbReference type="PRINTS" id="PR00409">
    <property type="entry name" value="PHDIOXRDTASE"/>
</dbReference>
<dbReference type="HAMAP" id="MF_01211">
    <property type="entry name" value="DHODB_Fe_S_bind"/>
    <property type="match status" value="1"/>
</dbReference>
<dbReference type="SUPFAM" id="SSF52343">
    <property type="entry name" value="Ferredoxin reductase-like, C-terminal NADP-linked domain"/>
    <property type="match status" value="1"/>
</dbReference>
<dbReference type="STRING" id="28117.BHV66_00660"/>
<evidence type="ECO:0000256" key="2">
    <source>
        <dbReference type="ARBA" id="ARBA00022448"/>
    </source>
</evidence>
<evidence type="ECO:0000256" key="8">
    <source>
        <dbReference type="ARBA" id="ARBA00022982"/>
    </source>
</evidence>
<feature type="binding site" evidence="11 12">
    <location>
        <begin position="71"/>
        <end position="72"/>
    </location>
    <ligand>
        <name>FAD</name>
        <dbReference type="ChEBI" id="CHEBI:57692"/>
    </ligand>
</feature>
<keyword evidence="9 11" id="KW-0408">Iron</keyword>
<protein>
    <recommendedName>
        <fullName evidence="11">Dihydroorotate dehydrogenase B (NAD(+)), electron transfer subunit</fullName>
    </recommendedName>
    <alternativeName>
        <fullName evidence="11">Dihydroorotate oxidase B, electron transfer subunit</fullName>
    </alternativeName>
</protein>
<feature type="binding site" evidence="11 12">
    <location>
        <begin position="49"/>
        <end position="52"/>
    </location>
    <ligand>
        <name>FAD</name>
        <dbReference type="ChEBI" id="CHEBI:57692"/>
    </ligand>
</feature>
<keyword evidence="5 11" id="KW-0479">Metal-binding</keyword>
<dbReference type="UniPathway" id="UPA00070">
    <property type="reaction ID" value="UER00945"/>
</dbReference>
<dbReference type="Gene3D" id="2.10.240.10">
    <property type="entry name" value="Dihydroorotate dehydrogenase, electron transfer subunit"/>
    <property type="match status" value="1"/>
</dbReference>
<feature type="binding site" evidence="11 13">
    <location>
        <position position="234"/>
    </location>
    <ligand>
        <name>[2Fe-2S] cluster</name>
        <dbReference type="ChEBI" id="CHEBI:190135"/>
    </ligand>
</feature>
<feature type="domain" description="FAD-binding FR-type" evidence="14">
    <location>
        <begin position="2"/>
        <end position="97"/>
    </location>
</feature>
<sequence length="247" mass="27106">MYKKGIYTVTANEPLTPSVWRMTLEGDTQYLTRPGQFVNIEVEGLYLRRPISVCDYNERTLTLIYKVVGEGTARLSEMKTGEKLDLLTGLGNGFDPDAECRRPLLVGGGVGVPPLYNLAKKLIDKGRKVTVVLGFNTASEVFYEEEFRALGAEVFVTTADGTHGIKGFVTTAIAEKKPDFDYFYACGPLPMLRALSDATGDIPGELSFEERMGCGFGGCMGCSCQTKNGAKRICKEGPVLKKEEIIW</sequence>
<dbReference type="PIRSF" id="PIRSF006816">
    <property type="entry name" value="Cyc3_hyd_g"/>
    <property type="match status" value="1"/>
</dbReference>
<dbReference type="InterPro" id="IPR012165">
    <property type="entry name" value="Cyt_c3_hydrogenase_gsu"/>
</dbReference>
<name>A0A1Q6FCP4_9BACT</name>
<comment type="pathway">
    <text evidence="11">Pyrimidine metabolism; UMP biosynthesis via de novo pathway; orotate from (S)-dihydroorotate (NAD(+) route): step 1/1.</text>
</comment>
<keyword evidence="2 11" id="KW-0813">Transport</keyword>
<dbReference type="Pfam" id="PF00175">
    <property type="entry name" value="NAD_binding_1"/>
    <property type="match status" value="1"/>
</dbReference>
<evidence type="ECO:0000256" key="10">
    <source>
        <dbReference type="ARBA" id="ARBA00023014"/>
    </source>
</evidence>
<dbReference type="Gene3D" id="3.40.50.80">
    <property type="entry name" value="Nucleotide-binding domain of ferredoxin-NADP reductase (FNR) module"/>
    <property type="match status" value="1"/>
</dbReference>
<comment type="caution">
    <text evidence="11">Lacks conserved residue(s) required for the propagation of feature annotation.</text>
</comment>
<evidence type="ECO:0000256" key="13">
    <source>
        <dbReference type="PIRSR" id="PIRSR006816-2"/>
    </source>
</evidence>
<dbReference type="GO" id="GO:0050660">
    <property type="term" value="F:flavin adenine dinucleotide binding"/>
    <property type="evidence" value="ECO:0007669"/>
    <property type="project" value="InterPro"/>
</dbReference>
<dbReference type="InterPro" id="IPR037117">
    <property type="entry name" value="Dihydroorotate_DH_ele_sf"/>
</dbReference>
<evidence type="ECO:0000256" key="1">
    <source>
        <dbReference type="ARBA" id="ARBA00006422"/>
    </source>
</evidence>
<dbReference type="GO" id="GO:0046872">
    <property type="term" value="F:metal ion binding"/>
    <property type="evidence" value="ECO:0007669"/>
    <property type="project" value="UniProtKB-KW"/>
</dbReference>
<organism evidence="15 16">
    <name type="scientific">Alistipes putredinis</name>
    <dbReference type="NCBI Taxonomy" id="28117"/>
    <lineage>
        <taxon>Bacteria</taxon>
        <taxon>Pseudomonadati</taxon>
        <taxon>Bacteroidota</taxon>
        <taxon>Bacteroidia</taxon>
        <taxon>Bacteroidales</taxon>
        <taxon>Rikenellaceae</taxon>
        <taxon>Alistipes</taxon>
    </lineage>
</organism>
<feature type="binding site" evidence="11 13">
    <location>
        <position position="214"/>
    </location>
    <ligand>
        <name>[2Fe-2S] cluster</name>
        <dbReference type="ChEBI" id="CHEBI:190135"/>
    </ligand>
</feature>
<comment type="subunit">
    <text evidence="11">Heterotetramer of 2 PyrK and 2 PyrD type B subunits.</text>
</comment>
<feature type="binding site" evidence="11 13">
    <location>
        <position position="219"/>
    </location>
    <ligand>
        <name>[2Fe-2S] cluster</name>
        <dbReference type="ChEBI" id="CHEBI:190135"/>
    </ligand>
</feature>
<comment type="function">
    <text evidence="11">Responsible for channeling the electrons from the oxidation of dihydroorotate from the FMN redox center in the PyrD type B subunit to the ultimate electron acceptor NAD(+).</text>
</comment>
<dbReference type="PROSITE" id="PS51384">
    <property type="entry name" value="FAD_FR"/>
    <property type="match status" value="1"/>
</dbReference>
<evidence type="ECO:0000256" key="3">
    <source>
        <dbReference type="ARBA" id="ARBA00022630"/>
    </source>
</evidence>
<gene>
    <name evidence="11" type="primary">pyrK</name>
    <name evidence="15" type="ORF">BHV66_00660</name>
</gene>
<dbReference type="InterPro" id="IPR050353">
    <property type="entry name" value="PyrK_electron_transfer"/>
</dbReference>
<dbReference type="PANTHER" id="PTHR43513">
    <property type="entry name" value="DIHYDROOROTATE DEHYDROGENASE B (NAD(+)), ELECTRON TRANSFER SUBUNIT"/>
    <property type="match status" value="1"/>
</dbReference>
<dbReference type="InterPro" id="IPR019480">
    <property type="entry name" value="Dihydroorotate_DH_Fe-S-bd"/>
</dbReference>
<dbReference type="GO" id="GO:0044205">
    <property type="term" value="P:'de novo' UMP biosynthetic process"/>
    <property type="evidence" value="ECO:0007669"/>
    <property type="project" value="UniProtKB-UniRule"/>
</dbReference>
<accession>A0A1Q6FCP4</accession>
<dbReference type="InterPro" id="IPR039261">
    <property type="entry name" value="FNR_nucleotide-bd"/>
</dbReference>
<keyword evidence="7 11" id="KW-0665">Pyrimidine biosynthesis</keyword>
<dbReference type="InterPro" id="IPR023455">
    <property type="entry name" value="Dihydroorotate_DHASE_ETsu"/>
</dbReference>
<keyword evidence="3 11" id="KW-0285">Flavoprotein</keyword>
<evidence type="ECO:0000256" key="9">
    <source>
        <dbReference type="ARBA" id="ARBA00023004"/>
    </source>
</evidence>
<evidence type="ECO:0000256" key="7">
    <source>
        <dbReference type="ARBA" id="ARBA00022975"/>
    </source>
</evidence>
<evidence type="ECO:0000313" key="15">
    <source>
        <dbReference type="EMBL" id="OKY96616.1"/>
    </source>
</evidence>
<reference evidence="15 16" key="1">
    <citation type="journal article" date="2016" name="Nat. Biotechnol.">
        <title>Measurement of bacterial replication rates in microbial communities.</title>
        <authorList>
            <person name="Brown C.T."/>
            <person name="Olm M.R."/>
            <person name="Thomas B.C."/>
            <person name="Banfield J.F."/>
        </authorList>
    </citation>
    <scope>NUCLEOTIDE SEQUENCE [LARGE SCALE GENOMIC DNA]</scope>
    <source>
        <strain evidence="15">CAG:67_53_122</strain>
    </source>
</reference>
<evidence type="ECO:0000256" key="5">
    <source>
        <dbReference type="ARBA" id="ARBA00022723"/>
    </source>
</evidence>
<evidence type="ECO:0000256" key="6">
    <source>
        <dbReference type="ARBA" id="ARBA00022827"/>
    </source>
</evidence>
<dbReference type="InterPro" id="IPR017927">
    <property type="entry name" value="FAD-bd_FR_type"/>
</dbReference>
<feature type="binding site" evidence="11 13">
    <location>
        <position position="222"/>
    </location>
    <ligand>
        <name>[2Fe-2S] cluster</name>
        <dbReference type="ChEBI" id="CHEBI:190135"/>
    </ligand>
</feature>
<keyword evidence="10 11" id="KW-0411">Iron-sulfur</keyword>
<evidence type="ECO:0000256" key="4">
    <source>
        <dbReference type="ARBA" id="ARBA00022714"/>
    </source>
</evidence>
<comment type="cofactor">
    <cofactor evidence="11">
        <name>[2Fe-2S] cluster</name>
        <dbReference type="ChEBI" id="CHEBI:190135"/>
    </cofactor>
    <text evidence="11">Binds 1 [2Fe-2S] cluster per subunit.</text>
</comment>
<proteinExistence type="inferred from homology"/>
<keyword evidence="6 11" id="KW-0274">FAD</keyword>
<evidence type="ECO:0000259" key="14">
    <source>
        <dbReference type="PROSITE" id="PS51384"/>
    </source>
</evidence>
<comment type="caution">
    <text evidence="15">The sequence shown here is derived from an EMBL/GenBank/DDBJ whole genome shotgun (WGS) entry which is preliminary data.</text>
</comment>
<dbReference type="GO" id="GO:0009055">
    <property type="term" value="F:electron transfer activity"/>
    <property type="evidence" value="ECO:0007669"/>
    <property type="project" value="UniProtKB-UniRule"/>
</dbReference>
<dbReference type="InterPro" id="IPR001433">
    <property type="entry name" value="OxRdtase_FAD/NAD-bd"/>
</dbReference>
<dbReference type="EMBL" id="MNQH01000001">
    <property type="protein sequence ID" value="OKY96616.1"/>
    <property type="molecule type" value="Genomic_DNA"/>
</dbReference>
<dbReference type="InterPro" id="IPR017938">
    <property type="entry name" value="Riboflavin_synthase-like_b-brl"/>
</dbReference>
<dbReference type="RefSeq" id="WP_022460330.1">
    <property type="nucleotide sequence ID" value="NZ_BAAFLA010000005.1"/>
</dbReference>
<dbReference type="Gene3D" id="2.40.30.10">
    <property type="entry name" value="Translation factors"/>
    <property type="match status" value="1"/>
</dbReference>
<dbReference type="GO" id="GO:0016491">
    <property type="term" value="F:oxidoreductase activity"/>
    <property type="evidence" value="ECO:0007669"/>
    <property type="project" value="InterPro"/>
</dbReference>
<dbReference type="Pfam" id="PF10418">
    <property type="entry name" value="DHODB_Fe-S_bind"/>
    <property type="match status" value="1"/>
</dbReference>
<evidence type="ECO:0000256" key="12">
    <source>
        <dbReference type="PIRSR" id="PIRSR006816-1"/>
    </source>
</evidence>
<dbReference type="GO" id="GO:0051537">
    <property type="term" value="F:2 iron, 2 sulfur cluster binding"/>
    <property type="evidence" value="ECO:0007669"/>
    <property type="project" value="UniProtKB-KW"/>
</dbReference>
<dbReference type="SUPFAM" id="SSF63380">
    <property type="entry name" value="Riboflavin synthase domain-like"/>
    <property type="match status" value="1"/>
</dbReference>